<dbReference type="Pfam" id="PF21494">
    <property type="entry name" value="PKC_C2"/>
    <property type="match status" value="1"/>
</dbReference>
<name>A0A7N8X2K9_9TELE</name>
<evidence type="ECO:0000256" key="4">
    <source>
        <dbReference type="ARBA" id="ARBA00022679"/>
    </source>
</evidence>
<evidence type="ECO:0000256" key="3">
    <source>
        <dbReference type="ARBA" id="ARBA00022553"/>
    </source>
</evidence>
<evidence type="ECO:0000256" key="11">
    <source>
        <dbReference type="ARBA" id="ARBA00022840"/>
    </source>
</evidence>
<dbReference type="Gene3D" id="2.60.40.150">
    <property type="entry name" value="C2 domain"/>
    <property type="match status" value="1"/>
</dbReference>
<dbReference type="GeneTree" id="ENSGT00940000157638"/>
<evidence type="ECO:0000259" key="22">
    <source>
        <dbReference type="PROSITE" id="PS50081"/>
    </source>
</evidence>
<feature type="domain" description="Phorbol-ester/DAG-type" evidence="22">
    <location>
        <begin position="157"/>
        <end position="207"/>
    </location>
</feature>
<dbReference type="Pfam" id="PF00069">
    <property type="entry name" value="Pkinase"/>
    <property type="match status" value="1"/>
</dbReference>
<evidence type="ECO:0000256" key="20">
    <source>
        <dbReference type="SAM" id="MobiDB-lite"/>
    </source>
</evidence>
<feature type="active site" description="Proton acceptor" evidence="17">
    <location>
        <position position="501"/>
    </location>
</feature>
<dbReference type="GO" id="GO:0005524">
    <property type="term" value="F:ATP binding"/>
    <property type="evidence" value="ECO:0007669"/>
    <property type="project" value="UniProtKB-UniRule"/>
</dbReference>
<evidence type="ECO:0000256" key="19">
    <source>
        <dbReference type="PROSITE-ProRule" id="PRU10141"/>
    </source>
</evidence>
<comment type="catalytic activity">
    <reaction evidence="15">
        <text>L-seryl-[protein] + ATP = O-phospho-L-seryl-[protein] + ADP + H(+)</text>
        <dbReference type="Rhea" id="RHEA:17989"/>
        <dbReference type="Rhea" id="RHEA-COMP:9863"/>
        <dbReference type="Rhea" id="RHEA-COMP:11604"/>
        <dbReference type="ChEBI" id="CHEBI:15378"/>
        <dbReference type="ChEBI" id="CHEBI:29999"/>
        <dbReference type="ChEBI" id="CHEBI:30616"/>
        <dbReference type="ChEBI" id="CHEBI:83421"/>
        <dbReference type="ChEBI" id="CHEBI:456216"/>
        <dbReference type="EC" id="2.7.11.1"/>
    </reaction>
</comment>
<evidence type="ECO:0000256" key="18">
    <source>
        <dbReference type="PIRSR" id="PIRSR000551-51"/>
    </source>
</evidence>
<feature type="domain" description="Protein kinase" evidence="21">
    <location>
        <begin position="377"/>
        <end position="567"/>
    </location>
</feature>
<evidence type="ECO:0000256" key="6">
    <source>
        <dbReference type="ARBA" id="ARBA00022737"/>
    </source>
</evidence>
<dbReference type="CDD" id="cd20834">
    <property type="entry name" value="C1_nPKC_theta-like_rpt1"/>
    <property type="match status" value="1"/>
</dbReference>
<evidence type="ECO:0000256" key="15">
    <source>
        <dbReference type="ARBA" id="ARBA00048679"/>
    </source>
</evidence>
<dbReference type="InterPro" id="IPR002219">
    <property type="entry name" value="PKC_DAG/PE"/>
</dbReference>
<reference evidence="23" key="2">
    <citation type="submission" date="2025-09" db="UniProtKB">
        <authorList>
            <consortium name="Ensembl"/>
        </authorList>
    </citation>
    <scope>IDENTIFICATION</scope>
</reference>
<evidence type="ECO:0000313" key="23">
    <source>
        <dbReference type="Ensembl" id="ENSMAMP00000044630.1"/>
    </source>
</evidence>
<dbReference type="GO" id="GO:0008270">
    <property type="term" value="F:zinc ion binding"/>
    <property type="evidence" value="ECO:0007669"/>
    <property type="project" value="UniProtKB-KW"/>
</dbReference>
<reference evidence="23" key="1">
    <citation type="submission" date="2025-08" db="UniProtKB">
        <authorList>
            <consortium name="Ensembl"/>
        </authorList>
    </citation>
    <scope>IDENTIFICATION</scope>
</reference>
<dbReference type="PIRSF" id="PIRSF000551">
    <property type="entry name" value="PKC_delta"/>
    <property type="match status" value="1"/>
</dbReference>
<dbReference type="PANTHER" id="PTHR24356:SF181">
    <property type="entry name" value="PROTEIN KINASE C THETA TYPE"/>
    <property type="match status" value="1"/>
</dbReference>
<dbReference type="Gene3D" id="1.10.510.10">
    <property type="entry name" value="Transferase(Phosphotransferase) domain 1"/>
    <property type="match status" value="1"/>
</dbReference>
<sequence>MSPFLRIGFSNFEIDPGLAYHEEVLNPYCAVYMKEPIDTEKGQVYKQKKPTMYPPWSTTFDAHVHRGRIMHVMVKDRTAELKSEATVALDLLATRCKKENGKLEIWLELKPQGRLLMEARYYLEKSDPESEREREGLFALHQRRGAIKQAKVHVVKCHEFSATFFPQPTFCSVCKEFVWGLNKQGYQCRQCNAAIHKKCIDKVIAKCTGSAINSKETMIHKERFKIDMPHRFKVHNYKSPTFCQHCGTLLWGLAKQGLKCEECSMNVHHKCQNKVANLCGINQKLMAEALAIIESKQQAKSTKESDIIGREGPVGIGQPGTLRPTSELVASTPATLTLQGVSWEGPADVNTEPLTKEEPLYAVPKKDHQPKFNIDDFTLHKMLGKGSFGKVFLAELKKSGKFFAVKALKKDVVLMDDDVECTMVERRVLSLAWENPFLTQLYCTFQTKENLFFVMEYLNGGDLMFHIQSCHKFDLHRATFYAAEIICGLQFLHSKGIIYRDLKLDNVLLDSEGHIKIADFGMCKENMQEDSRTSTFCGTPDYIAPEVTTLRRSMACALCQGLKCKVH</sequence>
<dbReference type="GO" id="GO:0004697">
    <property type="term" value="F:diacylglycerol-dependent serine/threonine kinase activity"/>
    <property type="evidence" value="ECO:0007669"/>
    <property type="project" value="UniProtKB-EC"/>
</dbReference>
<evidence type="ECO:0000256" key="7">
    <source>
        <dbReference type="ARBA" id="ARBA00022741"/>
    </source>
</evidence>
<dbReference type="Pfam" id="PF00130">
    <property type="entry name" value="C1_1"/>
    <property type="match status" value="2"/>
</dbReference>
<evidence type="ECO:0000256" key="13">
    <source>
        <dbReference type="ARBA" id="ARBA00047470"/>
    </source>
</evidence>
<dbReference type="Gene3D" id="3.30.200.20">
    <property type="entry name" value="Phosphorylase Kinase, domain 1"/>
    <property type="match status" value="1"/>
</dbReference>
<evidence type="ECO:0000256" key="1">
    <source>
        <dbReference type="ARBA" id="ARBA00005490"/>
    </source>
</evidence>
<dbReference type="PANTHER" id="PTHR24356">
    <property type="entry name" value="SERINE/THREONINE-PROTEIN KINASE"/>
    <property type="match status" value="1"/>
</dbReference>
<comment type="catalytic activity">
    <reaction evidence="14">
        <text>L-threonyl-[protein] + ATP = O-phospho-L-threonyl-[protein] + ADP + H(+)</text>
        <dbReference type="Rhea" id="RHEA:46608"/>
        <dbReference type="Rhea" id="RHEA-COMP:11060"/>
        <dbReference type="Rhea" id="RHEA-COMP:11605"/>
        <dbReference type="ChEBI" id="CHEBI:15378"/>
        <dbReference type="ChEBI" id="CHEBI:30013"/>
        <dbReference type="ChEBI" id="CHEBI:30616"/>
        <dbReference type="ChEBI" id="CHEBI:61977"/>
        <dbReference type="ChEBI" id="CHEBI:456216"/>
        <dbReference type="EC" id="2.7.11.1"/>
    </reaction>
</comment>
<dbReference type="InterPro" id="IPR017441">
    <property type="entry name" value="Protein_kinase_ATP_BS"/>
</dbReference>
<evidence type="ECO:0000256" key="16">
    <source>
        <dbReference type="PIRNR" id="PIRNR000551"/>
    </source>
</evidence>
<dbReference type="FunFam" id="3.30.200.20:FF:000360">
    <property type="entry name" value="Protein kinase C"/>
    <property type="match status" value="1"/>
</dbReference>
<evidence type="ECO:0000259" key="21">
    <source>
        <dbReference type="PROSITE" id="PS50011"/>
    </source>
</evidence>
<dbReference type="PROSITE" id="PS00479">
    <property type="entry name" value="ZF_DAG_PE_1"/>
    <property type="match status" value="1"/>
</dbReference>
<keyword evidence="24" id="KW-1185">Reference proteome</keyword>
<feature type="domain" description="Phorbol-ester/DAG-type" evidence="22">
    <location>
        <begin position="229"/>
        <end position="279"/>
    </location>
</feature>
<dbReference type="FunFam" id="3.30.60.20:FF:000003">
    <property type="entry name" value="Protein kinase C delta"/>
    <property type="match status" value="1"/>
</dbReference>
<keyword evidence="11 16" id="KW-0067">ATP-binding</keyword>
<dbReference type="CDD" id="cd20837">
    <property type="entry name" value="C1_nPKC_theta-like_rpt2"/>
    <property type="match status" value="1"/>
</dbReference>
<dbReference type="Proteomes" id="UP000261640">
    <property type="component" value="Unplaced"/>
</dbReference>
<dbReference type="InterPro" id="IPR008271">
    <property type="entry name" value="Ser/Thr_kinase_AS"/>
</dbReference>
<dbReference type="SUPFAM" id="SSF57889">
    <property type="entry name" value="Cysteine-rich domain"/>
    <property type="match status" value="2"/>
</dbReference>
<dbReference type="GO" id="GO:0035556">
    <property type="term" value="P:intracellular signal transduction"/>
    <property type="evidence" value="ECO:0007669"/>
    <property type="project" value="TreeGrafter"/>
</dbReference>
<keyword evidence="6" id="KW-0677">Repeat</keyword>
<keyword evidence="3" id="KW-0597">Phosphoprotein</keyword>
<dbReference type="InterPro" id="IPR000719">
    <property type="entry name" value="Prot_kinase_dom"/>
</dbReference>
<evidence type="ECO:0000256" key="2">
    <source>
        <dbReference type="ARBA" id="ARBA00022527"/>
    </source>
</evidence>
<feature type="binding site" evidence="18">
    <location>
        <begin position="383"/>
        <end position="391"/>
    </location>
    <ligand>
        <name>ATP</name>
        <dbReference type="ChEBI" id="CHEBI:30616"/>
    </ligand>
</feature>
<dbReference type="SUPFAM" id="SSF56112">
    <property type="entry name" value="Protein kinase-like (PK-like)"/>
    <property type="match status" value="1"/>
</dbReference>
<comment type="catalytic activity">
    <reaction evidence="13">
        <text>L-seryl-[protein] + ATP = O-phospho-L-seryl-[protein] + ADP + H(+)</text>
        <dbReference type="Rhea" id="RHEA:17989"/>
        <dbReference type="Rhea" id="RHEA-COMP:9863"/>
        <dbReference type="Rhea" id="RHEA-COMP:11604"/>
        <dbReference type="ChEBI" id="CHEBI:15378"/>
        <dbReference type="ChEBI" id="CHEBI:29999"/>
        <dbReference type="ChEBI" id="CHEBI:30616"/>
        <dbReference type="ChEBI" id="CHEBI:83421"/>
        <dbReference type="ChEBI" id="CHEBI:456216"/>
        <dbReference type="EC" id="2.7.11.13"/>
    </reaction>
</comment>
<dbReference type="InterPro" id="IPR046349">
    <property type="entry name" value="C1-like_sf"/>
</dbReference>
<keyword evidence="10" id="KW-0862">Zinc</keyword>
<dbReference type="Ensembl" id="ENSMAMT00000046434.1">
    <property type="protein sequence ID" value="ENSMAMP00000044630.1"/>
    <property type="gene ID" value="ENSMAMG00000017681.2"/>
</dbReference>
<dbReference type="PROSITE" id="PS00108">
    <property type="entry name" value="PROTEIN_KINASE_ST"/>
    <property type="match status" value="1"/>
</dbReference>
<dbReference type="SMART" id="SM00220">
    <property type="entry name" value="S_TKc"/>
    <property type="match status" value="1"/>
</dbReference>
<dbReference type="InterPro" id="IPR020454">
    <property type="entry name" value="DAG/PE-bd"/>
</dbReference>
<dbReference type="Gene3D" id="3.30.60.20">
    <property type="match status" value="2"/>
</dbReference>
<dbReference type="InterPro" id="IPR014376">
    <property type="entry name" value="Prot_kin_PKC_delta"/>
</dbReference>
<keyword evidence="2 16" id="KW-0723">Serine/threonine-protein kinase</keyword>
<dbReference type="EC" id="2.7.11.13" evidence="16"/>
<dbReference type="FunFam" id="1.10.510.10:FF:000634">
    <property type="entry name" value="Protein kinase C"/>
    <property type="match status" value="1"/>
</dbReference>
<dbReference type="PROSITE" id="PS50011">
    <property type="entry name" value="PROTEIN_KINASE_DOM"/>
    <property type="match status" value="1"/>
</dbReference>
<comment type="similarity">
    <text evidence="1 16">Belongs to the protein kinase superfamily. AGC Ser/Thr protein kinase family. PKC subfamily.</text>
</comment>
<keyword evidence="8" id="KW-0863">Zinc-finger</keyword>
<proteinExistence type="inferred from homology"/>
<keyword evidence="7 16" id="KW-0547">Nucleotide-binding</keyword>
<keyword evidence="9 16" id="KW-0418">Kinase</keyword>
<evidence type="ECO:0000256" key="9">
    <source>
        <dbReference type="ARBA" id="ARBA00022777"/>
    </source>
</evidence>
<evidence type="ECO:0000313" key="24">
    <source>
        <dbReference type="Proteomes" id="UP000261640"/>
    </source>
</evidence>
<keyword evidence="4 16" id="KW-0808">Transferase</keyword>
<evidence type="ECO:0000256" key="5">
    <source>
        <dbReference type="ARBA" id="ARBA00022723"/>
    </source>
</evidence>
<evidence type="ECO:0000256" key="14">
    <source>
        <dbReference type="ARBA" id="ARBA00047899"/>
    </source>
</evidence>
<dbReference type="FunFam" id="2.60.40.150:FF:000049">
    <property type="entry name" value="Protein kinase C delta type"/>
    <property type="match status" value="1"/>
</dbReference>
<dbReference type="PRINTS" id="PR00008">
    <property type="entry name" value="DAGPEDOMAIN"/>
</dbReference>
<comment type="catalytic activity">
    <reaction evidence="12 16">
        <text>L-threonyl-[protein] + ATP = O-phospho-L-threonyl-[protein] + ADP + H(+)</text>
        <dbReference type="Rhea" id="RHEA:46608"/>
        <dbReference type="Rhea" id="RHEA-COMP:11060"/>
        <dbReference type="Rhea" id="RHEA-COMP:11605"/>
        <dbReference type="ChEBI" id="CHEBI:15378"/>
        <dbReference type="ChEBI" id="CHEBI:30013"/>
        <dbReference type="ChEBI" id="CHEBI:30616"/>
        <dbReference type="ChEBI" id="CHEBI:61977"/>
        <dbReference type="ChEBI" id="CHEBI:456216"/>
        <dbReference type="EC" id="2.7.11.13"/>
    </reaction>
</comment>
<dbReference type="PROSITE" id="PS50081">
    <property type="entry name" value="ZF_DAG_PE_2"/>
    <property type="match status" value="2"/>
</dbReference>
<dbReference type="InterPro" id="IPR011009">
    <property type="entry name" value="Kinase-like_dom_sf"/>
</dbReference>
<evidence type="ECO:0000256" key="10">
    <source>
        <dbReference type="ARBA" id="ARBA00022833"/>
    </source>
</evidence>
<dbReference type="SUPFAM" id="SSF49562">
    <property type="entry name" value="C2 domain (Calcium/lipid-binding domain, CaLB)"/>
    <property type="match status" value="1"/>
</dbReference>
<dbReference type="FunFam" id="3.30.60.20:FF:000008">
    <property type="entry name" value="Protein kinase C theta"/>
    <property type="match status" value="1"/>
</dbReference>
<dbReference type="InterPro" id="IPR035892">
    <property type="entry name" value="C2_domain_sf"/>
</dbReference>
<dbReference type="PROSITE" id="PS00107">
    <property type="entry name" value="PROTEIN_KINASE_ATP"/>
    <property type="match status" value="1"/>
</dbReference>
<evidence type="ECO:0000256" key="12">
    <source>
        <dbReference type="ARBA" id="ARBA00047272"/>
    </source>
</evidence>
<evidence type="ECO:0000256" key="8">
    <source>
        <dbReference type="ARBA" id="ARBA00022771"/>
    </source>
</evidence>
<feature type="region of interest" description="Disordered" evidence="20">
    <location>
        <begin position="303"/>
        <end position="322"/>
    </location>
</feature>
<keyword evidence="5" id="KW-0479">Metal-binding</keyword>
<evidence type="ECO:0000256" key="17">
    <source>
        <dbReference type="PIRSR" id="PIRSR000551-50"/>
    </source>
</evidence>
<dbReference type="InterPro" id="IPR050236">
    <property type="entry name" value="Ser_Thr_kinase_AGC"/>
</dbReference>
<organism evidence="23 24">
    <name type="scientific">Mastacembelus armatus</name>
    <name type="common">zig-zag eel</name>
    <dbReference type="NCBI Taxonomy" id="205130"/>
    <lineage>
        <taxon>Eukaryota</taxon>
        <taxon>Metazoa</taxon>
        <taxon>Chordata</taxon>
        <taxon>Craniata</taxon>
        <taxon>Vertebrata</taxon>
        <taxon>Euteleostomi</taxon>
        <taxon>Actinopterygii</taxon>
        <taxon>Neopterygii</taxon>
        <taxon>Teleostei</taxon>
        <taxon>Neoteleostei</taxon>
        <taxon>Acanthomorphata</taxon>
        <taxon>Anabantaria</taxon>
        <taxon>Synbranchiformes</taxon>
        <taxon>Mastacembelidae</taxon>
        <taxon>Mastacembelus</taxon>
    </lineage>
</organism>
<dbReference type="AlphaFoldDB" id="A0A7N8X2K9"/>
<protein>
    <recommendedName>
        <fullName evidence="16">Protein kinase C</fullName>
        <ecNumber evidence="16">2.7.11.13</ecNumber>
    </recommendedName>
</protein>
<feature type="binding site" evidence="18 19">
    <location>
        <position position="406"/>
    </location>
    <ligand>
        <name>ATP</name>
        <dbReference type="ChEBI" id="CHEBI:30616"/>
    </ligand>
</feature>
<accession>A0A7N8X2K9</accession>
<dbReference type="SMART" id="SM00109">
    <property type="entry name" value="C1"/>
    <property type="match status" value="2"/>
</dbReference>